<proteinExistence type="predicted"/>
<dbReference type="InterPro" id="IPR002750">
    <property type="entry name" value="CobE/GbiG_C"/>
</dbReference>
<keyword evidence="4" id="KW-0808">Transferase</keyword>
<dbReference type="InterPro" id="IPR006363">
    <property type="entry name" value="Cbl_synth_CobJ/CibH_dom"/>
</dbReference>
<evidence type="ECO:0000259" key="8">
    <source>
        <dbReference type="Pfam" id="PF11760"/>
    </source>
</evidence>
<dbReference type="EMBL" id="BMZE01000003">
    <property type="protein sequence ID" value="GHA30830.1"/>
    <property type="molecule type" value="Genomic_DNA"/>
</dbReference>
<sequence length="580" mass="60671">MKPLVLTFAATGEATAARIVEALGAEQVPGSAEAVRLAFTQGRPIIGVCAAGILIRVLAPLLGDKHIEPPVIAVSQNGAHAVPLLGGHHGANRLAREIAEALGGSAALTTASDERFAHALDDLPDGYRLEDRSAAKHVMARVLSGEALQVAGDATLLADAGYPIDPQSSLTVAIGPETSLVADLVIRPRTLVAGVGCERGTDAAEVIGLLEATLAEAGLSKMALAAIGSIDVKADETALHRAAAHFGVPFRVFSPEALAAESHRLLNPSSIVAAEVGTPGVAEAVACKAGDMRVPKHKSRRATCAVGEASAPIDAAKFGRAVGVVHIVGLGPGDPQQRSADASAVLLQAEDWVGYGLYLDLASDLENGQHQHRFDLGDEEVRVRHALELAGEGRRVALICSGDAQIYAMATLVYELLDAEGERAVSESARRVIVESHPGISAMQAASAAAGAILGHDFCAISLSDLLTPREAILSRLEAAAEADFVTAFYNPRSRRRLDLIEKAKAIFLEHRPGTTPVVIGTNVGRPEEHVRVTTLAAFDPTEIDMLTVVLFGASTTRTLTRGDGRTLAFTPRGYERKHS</sequence>
<evidence type="ECO:0000313" key="10">
    <source>
        <dbReference type="Proteomes" id="UP000646579"/>
    </source>
</evidence>
<dbReference type="InterPro" id="IPR035996">
    <property type="entry name" value="4pyrrol_Methylase_sf"/>
</dbReference>
<dbReference type="InterPro" id="IPR014776">
    <property type="entry name" value="4pyrrole_Mease_sub2"/>
</dbReference>
<comment type="pathway">
    <text evidence="1">Cofactor biosynthesis; adenosylcobalamin biosynthesis.</text>
</comment>
<evidence type="ECO:0000256" key="2">
    <source>
        <dbReference type="ARBA" id="ARBA00022573"/>
    </source>
</evidence>
<dbReference type="Gene3D" id="3.30.950.10">
    <property type="entry name" value="Methyltransferase, Cobalt-precorrin-4 Transmethylase, Domain 2"/>
    <property type="match status" value="1"/>
</dbReference>
<comment type="caution">
    <text evidence="9">The sequence shown here is derived from an EMBL/GenBank/DDBJ whole genome shotgun (WGS) entry which is preliminary data.</text>
</comment>
<evidence type="ECO:0000259" key="6">
    <source>
        <dbReference type="Pfam" id="PF00590"/>
    </source>
</evidence>
<feature type="domain" description="Tetrapyrrole methylase" evidence="6">
    <location>
        <begin position="325"/>
        <end position="538"/>
    </location>
</feature>
<accession>A0A918SBI8</accession>
<dbReference type="Gene3D" id="3.30.420.180">
    <property type="entry name" value="CobE/GbiG C-terminal domain"/>
    <property type="match status" value="1"/>
</dbReference>
<reference evidence="9" key="2">
    <citation type="submission" date="2020-09" db="EMBL/GenBank/DDBJ databases">
        <authorList>
            <person name="Sun Q."/>
            <person name="Kim S."/>
        </authorList>
    </citation>
    <scope>NUCLEOTIDE SEQUENCE</scope>
    <source>
        <strain evidence="9">KCTC 32437</strain>
    </source>
</reference>
<dbReference type="GO" id="GO:0009236">
    <property type="term" value="P:cobalamin biosynthetic process"/>
    <property type="evidence" value="ECO:0007669"/>
    <property type="project" value="UniProtKB-KW"/>
</dbReference>
<dbReference type="CDD" id="cd11646">
    <property type="entry name" value="Precorrin_3B_C17_MT"/>
    <property type="match status" value="1"/>
</dbReference>
<keyword evidence="5" id="KW-0949">S-adenosyl-L-methionine</keyword>
<gene>
    <name evidence="9" type="ORF">GCM10007989_28440</name>
</gene>
<dbReference type="Pfam" id="PF01890">
    <property type="entry name" value="CbiG_C"/>
    <property type="match status" value="1"/>
</dbReference>
<keyword evidence="3" id="KW-0489">Methyltransferase</keyword>
<dbReference type="Proteomes" id="UP000646579">
    <property type="component" value="Unassembled WGS sequence"/>
</dbReference>
<dbReference type="Gene3D" id="3.40.50.11220">
    <property type="match status" value="1"/>
</dbReference>
<reference evidence="9" key="1">
    <citation type="journal article" date="2014" name="Int. J. Syst. Evol. Microbiol.">
        <title>Complete genome sequence of Corynebacterium casei LMG S-19264T (=DSM 44701T), isolated from a smear-ripened cheese.</title>
        <authorList>
            <consortium name="US DOE Joint Genome Institute (JGI-PGF)"/>
            <person name="Walter F."/>
            <person name="Albersmeier A."/>
            <person name="Kalinowski J."/>
            <person name="Ruckert C."/>
        </authorList>
    </citation>
    <scope>NUCLEOTIDE SEQUENCE</scope>
    <source>
        <strain evidence="9">KCTC 32437</strain>
    </source>
</reference>
<keyword evidence="10" id="KW-1185">Reference proteome</keyword>
<dbReference type="InterPro" id="IPR051810">
    <property type="entry name" value="Precorrin_MeTrfase"/>
</dbReference>
<keyword evidence="2" id="KW-0169">Cobalamin biosynthesis</keyword>
<evidence type="ECO:0000256" key="4">
    <source>
        <dbReference type="ARBA" id="ARBA00022679"/>
    </source>
</evidence>
<feature type="domain" description="Cobalamin synthesis G N-terminal" evidence="8">
    <location>
        <begin position="34"/>
        <end position="113"/>
    </location>
</feature>
<name>A0A918SBI8_9HYPH</name>
<dbReference type="InterPro" id="IPR038029">
    <property type="entry name" value="GbiG_N_sf"/>
</dbReference>
<dbReference type="AlphaFoldDB" id="A0A918SBI8"/>
<evidence type="ECO:0000259" key="7">
    <source>
        <dbReference type="Pfam" id="PF01890"/>
    </source>
</evidence>
<evidence type="ECO:0000256" key="3">
    <source>
        <dbReference type="ARBA" id="ARBA00022603"/>
    </source>
</evidence>
<dbReference type="GO" id="GO:0008168">
    <property type="term" value="F:methyltransferase activity"/>
    <property type="evidence" value="ECO:0007669"/>
    <property type="project" value="UniProtKB-KW"/>
</dbReference>
<dbReference type="PANTHER" id="PTHR47036:SF1">
    <property type="entry name" value="COBALT-FACTOR III C(17)-METHYLTRANSFERASE-RELATED"/>
    <property type="match status" value="1"/>
</dbReference>
<evidence type="ECO:0000256" key="5">
    <source>
        <dbReference type="ARBA" id="ARBA00022691"/>
    </source>
</evidence>
<protein>
    <submittedName>
        <fullName evidence="9">Precorrin-3B C(17)-methyltransferase</fullName>
    </submittedName>
</protein>
<dbReference type="SUPFAM" id="SSF53790">
    <property type="entry name" value="Tetrapyrrole methylase"/>
    <property type="match status" value="1"/>
</dbReference>
<dbReference type="SUPFAM" id="SSF159664">
    <property type="entry name" value="CobE/GbiG C-terminal domain-like"/>
    <property type="match status" value="1"/>
</dbReference>
<dbReference type="Pfam" id="PF00590">
    <property type="entry name" value="TP_methylase"/>
    <property type="match status" value="1"/>
</dbReference>
<feature type="domain" description="CobE/GbiG C-terminal" evidence="7">
    <location>
        <begin position="191"/>
        <end position="306"/>
    </location>
</feature>
<evidence type="ECO:0000256" key="1">
    <source>
        <dbReference type="ARBA" id="ARBA00004953"/>
    </source>
</evidence>
<evidence type="ECO:0000313" key="9">
    <source>
        <dbReference type="EMBL" id="GHA30830.1"/>
    </source>
</evidence>
<dbReference type="RefSeq" id="WP_189426388.1">
    <property type="nucleotide sequence ID" value="NZ_BMZE01000003.1"/>
</dbReference>
<dbReference type="NCBIfam" id="TIGR01466">
    <property type="entry name" value="cobJ_cbiH"/>
    <property type="match status" value="1"/>
</dbReference>
<dbReference type="PANTHER" id="PTHR47036">
    <property type="entry name" value="COBALT-FACTOR III C(17)-METHYLTRANSFERASE-RELATED"/>
    <property type="match status" value="1"/>
</dbReference>
<dbReference type="Pfam" id="PF11760">
    <property type="entry name" value="CbiG_N"/>
    <property type="match status" value="1"/>
</dbReference>
<dbReference type="Gene3D" id="3.40.1010.10">
    <property type="entry name" value="Cobalt-precorrin-4 Transmethylase, Domain 1"/>
    <property type="match status" value="1"/>
</dbReference>
<dbReference type="InterPro" id="IPR036518">
    <property type="entry name" value="CobE/GbiG_C_sf"/>
</dbReference>
<dbReference type="SUPFAM" id="SSF159672">
    <property type="entry name" value="CbiG N-terminal domain-like"/>
    <property type="match status" value="1"/>
</dbReference>
<dbReference type="GO" id="GO:0032259">
    <property type="term" value="P:methylation"/>
    <property type="evidence" value="ECO:0007669"/>
    <property type="project" value="UniProtKB-KW"/>
</dbReference>
<dbReference type="InterPro" id="IPR000878">
    <property type="entry name" value="4pyrrol_Mease"/>
</dbReference>
<dbReference type="InterPro" id="IPR014777">
    <property type="entry name" value="4pyrrole_Mease_sub1"/>
</dbReference>
<organism evidence="9 10">
    <name type="scientific">Devosia pacifica</name>
    <dbReference type="NCBI Taxonomy" id="1335967"/>
    <lineage>
        <taxon>Bacteria</taxon>
        <taxon>Pseudomonadati</taxon>
        <taxon>Pseudomonadota</taxon>
        <taxon>Alphaproteobacteria</taxon>
        <taxon>Hyphomicrobiales</taxon>
        <taxon>Devosiaceae</taxon>
        <taxon>Devosia</taxon>
    </lineage>
</organism>
<dbReference type="InterPro" id="IPR021744">
    <property type="entry name" value="CbiG_N"/>
</dbReference>